<organism evidence="1 2">
    <name type="scientific">Clostridium facile</name>
    <dbReference type="NCBI Taxonomy" id="2763035"/>
    <lineage>
        <taxon>Bacteria</taxon>
        <taxon>Bacillati</taxon>
        <taxon>Bacillota</taxon>
        <taxon>Clostridia</taxon>
        <taxon>Eubacteriales</taxon>
        <taxon>Clostridiaceae</taxon>
        <taxon>Clostridium</taxon>
    </lineage>
</organism>
<protein>
    <submittedName>
        <fullName evidence="1">DUF4363 family protein</fullName>
    </submittedName>
</protein>
<dbReference type="InterPro" id="IPR025373">
    <property type="entry name" value="DUF4363"/>
</dbReference>
<comment type="caution">
    <text evidence="1">The sequence shown here is derived from an EMBL/GenBank/DDBJ whole genome shotgun (WGS) entry which is preliminary data.</text>
</comment>
<dbReference type="RefSeq" id="WP_069989121.1">
    <property type="nucleotide sequence ID" value="NZ_JACOQK010000001.1"/>
</dbReference>
<name>A0ABR7IQT4_9CLOT</name>
<proteinExistence type="predicted"/>
<keyword evidence="2" id="KW-1185">Reference proteome</keyword>
<evidence type="ECO:0000313" key="2">
    <source>
        <dbReference type="Proteomes" id="UP000649151"/>
    </source>
</evidence>
<dbReference type="EMBL" id="JACOQK010000001">
    <property type="protein sequence ID" value="MBC5787428.1"/>
    <property type="molecule type" value="Genomic_DNA"/>
</dbReference>
<reference evidence="1 2" key="1">
    <citation type="submission" date="2020-08" db="EMBL/GenBank/DDBJ databases">
        <title>Genome public.</title>
        <authorList>
            <person name="Liu C."/>
            <person name="Sun Q."/>
        </authorList>
    </citation>
    <scope>NUCLEOTIDE SEQUENCE [LARGE SCALE GENOMIC DNA]</scope>
    <source>
        <strain evidence="1 2">NSJ-27</strain>
    </source>
</reference>
<sequence>MKRLFVSLGIITVILTISLVGLWHLNFVTDQVEEYTTNIQTALDQNNITKAQELNYQLSGFWERQHRYLTLYIRHNNIDEISKTISELEQYLQRTDYAEFSSRLSYIQQLMLDMRDAEIPILFNIL</sequence>
<gene>
    <name evidence="1" type="ORF">H8Z77_05235</name>
</gene>
<dbReference type="Pfam" id="PF14276">
    <property type="entry name" value="DUF4363"/>
    <property type="match status" value="1"/>
</dbReference>
<accession>A0ABR7IQT4</accession>
<dbReference type="Proteomes" id="UP000649151">
    <property type="component" value="Unassembled WGS sequence"/>
</dbReference>
<evidence type="ECO:0000313" key="1">
    <source>
        <dbReference type="EMBL" id="MBC5787428.1"/>
    </source>
</evidence>